<dbReference type="KEGG" id="hch:HCH_04511"/>
<dbReference type="Proteomes" id="UP000000238">
    <property type="component" value="Chromosome"/>
</dbReference>
<evidence type="ECO:0000313" key="3">
    <source>
        <dbReference type="EMBL" id="ABC31212.1"/>
    </source>
</evidence>
<feature type="transmembrane region" description="Helical" evidence="1">
    <location>
        <begin position="137"/>
        <end position="159"/>
    </location>
</feature>
<keyword evidence="1" id="KW-0812">Transmembrane</keyword>
<keyword evidence="1" id="KW-0472">Membrane</keyword>
<feature type="signal peptide" evidence="2">
    <location>
        <begin position="1"/>
        <end position="18"/>
    </location>
</feature>
<proteinExistence type="predicted"/>
<keyword evidence="4" id="KW-1185">Reference proteome</keyword>
<name>Q2SDR2_HAHCH</name>
<evidence type="ECO:0000256" key="1">
    <source>
        <dbReference type="SAM" id="Phobius"/>
    </source>
</evidence>
<dbReference type="HOGENOM" id="CLU_1419701_0_0_6"/>
<protein>
    <submittedName>
        <fullName evidence="3">Uncharacterized protein</fullName>
    </submittedName>
</protein>
<evidence type="ECO:0000313" key="4">
    <source>
        <dbReference type="Proteomes" id="UP000000238"/>
    </source>
</evidence>
<keyword evidence="1" id="KW-1133">Transmembrane helix</keyword>
<organism evidence="3 4">
    <name type="scientific">Hahella chejuensis (strain KCTC 2396)</name>
    <dbReference type="NCBI Taxonomy" id="349521"/>
    <lineage>
        <taxon>Bacteria</taxon>
        <taxon>Pseudomonadati</taxon>
        <taxon>Pseudomonadota</taxon>
        <taxon>Gammaproteobacteria</taxon>
        <taxon>Oceanospirillales</taxon>
        <taxon>Hahellaceae</taxon>
        <taxon>Hahella</taxon>
    </lineage>
</organism>
<dbReference type="AlphaFoldDB" id="Q2SDR2"/>
<accession>Q2SDR2</accession>
<evidence type="ECO:0000256" key="2">
    <source>
        <dbReference type="SAM" id="SignalP"/>
    </source>
</evidence>
<sequence>MKKLILLCVWLISSTSHAYSGNQEELIRAWERIQENEELFTNFSALGDGKYQLDSDSFGFHGVAEITAVSIEYGADGYRYGNLQVQLEGKLNREPEIKSFMTNRKLVFNPVVDVWMTNEEWLRYEADKRDREWGYSFIQAVMQPVLVLGLVIFLFYFLFRRGPIHRSLQVMDKQLAVMESMDKTLSELKNK</sequence>
<gene>
    <name evidence="3" type="ordered locus">HCH_04511</name>
</gene>
<dbReference type="RefSeq" id="WP_011398279.1">
    <property type="nucleotide sequence ID" value="NC_007645.1"/>
</dbReference>
<reference evidence="3 4" key="1">
    <citation type="journal article" date="2005" name="Nucleic Acids Res.">
        <title>Genomic blueprint of Hahella chejuensis, a marine microbe producing an algicidal agent.</title>
        <authorList>
            <person name="Jeong H."/>
            <person name="Yim J.H."/>
            <person name="Lee C."/>
            <person name="Choi S.-H."/>
            <person name="Park Y.K."/>
            <person name="Yoon S.H."/>
            <person name="Hur C.-G."/>
            <person name="Kang H.-Y."/>
            <person name="Kim D."/>
            <person name="Lee H.H."/>
            <person name="Park K.H."/>
            <person name="Park S.-H."/>
            <person name="Park H.-S."/>
            <person name="Lee H.K."/>
            <person name="Oh T.K."/>
            <person name="Kim J.F."/>
        </authorList>
    </citation>
    <scope>NUCLEOTIDE SEQUENCE [LARGE SCALE GENOMIC DNA]</scope>
    <source>
        <strain evidence="3 4">KCTC 2396</strain>
    </source>
</reference>
<dbReference type="EMBL" id="CP000155">
    <property type="protein sequence ID" value="ABC31212.1"/>
    <property type="molecule type" value="Genomic_DNA"/>
</dbReference>
<feature type="chain" id="PRO_5004215327" evidence="2">
    <location>
        <begin position="19"/>
        <end position="191"/>
    </location>
</feature>
<keyword evidence="2" id="KW-0732">Signal</keyword>